<dbReference type="PANTHER" id="PTHR43042:SF3">
    <property type="entry name" value="RIBOSOMAL RNA LARGE SUBUNIT METHYLTRANSFERASE YWBD-RELATED"/>
    <property type="match status" value="1"/>
</dbReference>
<dbReference type="SUPFAM" id="SSF53335">
    <property type="entry name" value="S-adenosyl-L-methionine-dependent methyltransferases"/>
    <property type="match status" value="1"/>
</dbReference>
<dbReference type="InterPro" id="IPR029063">
    <property type="entry name" value="SAM-dependent_MTases_sf"/>
</dbReference>
<feature type="domain" description="S-adenosylmethionine-dependent methyltransferase" evidence="4">
    <location>
        <begin position="115"/>
        <end position="347"/>
    </location>
</feature>
<dbReference type="Gene3D" id="2.30.130.10">
    <property type="entry name" value="PUA domain"/>
    <property type="match status" value="1"/>
</dbReference>
<dbReference type="Gene3D" id="3.30.750.80">
    <property type="entry name" value="RNA methyltransferase domain (HRMD) like"/>
    <property type="match status" value="1"/>
</dbReference>
<proteinExistence type="predicted"/>
<dbReference type="InterPro" id="IPR036974">
    <property type="entry name" value="PUA_sf"/>
</dbReference>
<gene>
    <name evidence="6" type="ORF">AB3N04_11870</name>
</gene>
<protein>
    <submittedName>
        <fullName evidence="6">Class I SAM-dependent rRNA methyltransferase</fullName>
        <ecNumber evidence="6">2.1.1.-</ecNumber>
    </submittedName>
</protein>
<keyword evidence="2 6" id="KW-0808">Transferase</keyword>
<dbReference type="GO" id="GO:0003723">
    <property type="term" value="F:RNA binding"/>
    <property type="evidence" value="ECO:0007669"/>
    <property type="project" value="InterPro"/>
</dbReference>
<feature type="domain" description="RlmI-like PUA" evidence="5">
    <location>
        <begin position="6"/>
        <end position="69"/>
    </location>
</feature>
<sequence length="398" mass="45515">MKELTVQIKDSHLKKIKAGSPLLEKDAIQNTKPLTEEGMVLKFVDPQGTFIGRGYYGRQNKGYGWILSRNEREAIDPLFFLGRIHKAIENRDMFFESNDTTAFRVFNGEGDGIGGLTIDYYDGFYVMTWYSEGIYRFRNWVIEAIETAPQFRGLYEKKRFDKKGTYMEDDDYVSGERGEFPLLVKENGLHFAIYLNDGPMVGVFLDQKEVRKKIRDNYSEGKTVLNTFSYTGAFSVAAALGGATKTTSVDLANRSLPKTIEQFSVNGIDYDAQDIKVMDVFQYFKYAKRKELSFDVVILDPPSFARSKKHTFSAQKDYTSLLQEAIQITEDDGVIVASTNCSTFGMKKFKGFIDQAFKKEGFSYKIEETFSLPDDFRTIKAFPEGNYLKVVIVKKIKR</sequence>
<evidence type="ECO:0000256" key="1">
    <source>
        <dbReference type="ARBA" id="ARBA00022603"/>
    </source>
</evidence>
<dbReference type="RefSeq" id="WP_368502989.1">
    <property type="nucleotide sequence ID" value="NZ_CP162551.1"/>
</dbReference>
<dbReference type="SUPFAM" id="SSF88697">
    <property type="entry name" value="PUA domain-like"/>
    <property type="match status" value="1"/>
</dbReference>
<dbReference type="EMBL" id="CP162551">
    <property type="protein sequence ID" value="XDI35416.1"/>
    <property type="molecule type" value="Genomic_DNA"/>
</dbReference>
<dbReference type="InterPro" id="IPR015947">
    <property type="entry name" value="PUA-like_sf"/>
</dbReference>
<organism evidence="6">
    <name type="scientific">Alkalihalophilus sp. As8PL</name>
    <dbReference type="NCBI Taxonomy" id="3237103"/>
    <lineage>
        <taxon>Bacteria</taxon>
        <taxon>Bacillati</taxon>
        <taxon>Bacillota</taxon>
        <taxon>Bacilli</taxon>
        <taxon>Bacillales</taxon>
        <taxon>Bacillaceae</taxon>
        <taxon>Alkalihalophilus</taxon>
    </lineage>
</organism>
<name>A0AB39BPL6_9BACI</name>
<dbReference type="InterPro" id="IPR041532">
    <property type="entry name" value="RlmI-like_PUA"/>
</dbReference>
<keyword evidence="1 6" id="KW-0489">Methyltransferase</keyword>
<dbReference type="CDD" id="cd11572">
    <property type="entry name" value="RlmI_M_like"/>
    <property type="match status" value="1"/>
</dbReference>
<reference evidence="6" key="1">
    <citation type="submission" date="2024-07" db="EMBL/GenBank/DDBJ databases">
        <title>Identification and characteristics of an arsenic-resistant bacterial isolate, which belongs to a novel species.</title>
        <authorList>
            <person name="Juszczyk A."/>
            <person name="Kowalczyk A."/>
            <person name="Was K."/>
            <person name="Kosowicz W."/>
            <person name="Budzyn A."/>
            <person name="Latowski D."/>
        </authorList>
    </citation>
    <scope>NUCLEOTIDE SEQUENCE</scope>
    <source>
        <strain evidence="6">As8PL</strain>
    </source>
</reference>
<accession>A0AB39BPL6</accession>
<dbReference type="InterPro" id="IPR019614">
    <property type="entry name" value="SAM-dep_methyl-trfase"/>
</dbReference>
<dbReference type="CDD" id="cd02440">
    <property type="entry name" value="AdoMet_MTases"/>
    <property type="match status" value="1"/>
</dbReference>
<evidence type="ECO:0000256" key="3">
    <source>
        <dbReference type="ARBA" id="ARBA00022691"/>
    </source>
</evidence>
<evidence type="ECO:0000259" key="4">
    <source>
        <dbReference type="Pfam" id="PF10672"/>
    </source>
</evidence>
<dbReference type="EC" id="2.1.1.-" evidence="6"/>
<dbReference type="Pfam" id="PF10672">
    <property type="entry name" value="Methyltrans_SAM"/>
    <property type="match status" value="1"/>
</dbReference>
<dbReference type="PANTHER" id="PTHR43042">
    <property type="entry name" value="SAM-DEPENDENT METHYLTRANSFERASE"/>
    <property type="match status" value="1"/>
</dbReference>
<evidence type="ECO:0000259" key="5">
    <source>
        <dbReference type="Pfam" id="PF17785"/>
    </source>
</evidence>
<dbReference type="GO" id="GO:0008168">
    <property type="term" value="F:methyltransferase activity"/>
    <property type="evidence" value="ECO:0007669"/>
    <property type="project" value="UniProtKB-KW"/>
</dbReference>
<evidence type="ECO:0000256" key="2">
    <source>
        <dbReference type="ARBA" id="ARBA00022679"/>
    </source>
</evidence>
<dbReference type="GO" id="GO:0032259">
    <property type="term" value="P:methylation"/>
    <property type="evidence" value="ECO:0007669"/>
    <property type="project" value="UniProtKB-KW"/>
</dbReference>
<dbReference type="Pfam" id="PF17785">
    <property type="entry name" value="PUA_3"/>
    <property type="match status" value="1"/>
</dbReference>
<dbReference type="AlphaFoldDB" id="A0AB39BPL6"/>
<evidence type="ECO:0000313" key="6">
    <source>
        <dbReference type="EMBL" id="XDI35416.1"/>
    </source>
</evidence>
<keyword evidence="3" id="KW-0949">S-adenosyl-L-methionine</keyword>
<dbReference type="Gene3D" id="3.40.50.150">
    <property type="entry name" value="Vaccinia Virus protein VP39"/>
    <property type="match status" value="1"/>
</dbReference>